<organism evidence="2 3">
    <name type="scientific">Trichonephila clavipes</name>
    <name type="common">Golden silk orbweaver</name>
    <name type="synonym">Nephila clavipes</name>
    <dbReference type="NCBI Taxonomy" id="2585209"/>
    <lineage>
        <taxon>Eukaryota</taxon>
        <taxon>Metazoa</taxon>
        <taxon>Ecdysozoa</taxon>
        <taxon>Arthropoda</taxon>
        <taxon>Chelicerata</taxon>
        <taxon>Arachnida</taxon>
        <taxon>Araneae</taxon>
        <taxon>Araneomorphae</taxon>
        <taxon>Entelegynae</taxon>
        <taxon>Araneoidea</taxon>
        <taxon>Nephilidae</taxon>
        <taxon>Trichonephila</taxon>
    </lineage>
</organism>
<feature type="compositionally biased region" description="Polar residues" evidence="1">
    <location>
        <begin position="25"/>
        <end position="48"/>
    </location>
</feature>
<reference evidence="2" key="1">
    <citation type="submission" date="2020-08" db="EMBL/GenBank/DDBJ databases">
        <title>Multicomponent nature underlies the extraordinary mechanical properties of spider dragline silk.</title>
        <authorList>
            <person name="Kono N."/>
            <person name="Nakamura H."/>
            <person name="Mori M."/>
            <person name="Yoshida Y."/>
            <person name="Ohtoshi R."/>
            <person name="Malay A.D."/>
            <person name="Moran D.A.P."/>
            <person name="Tomita M."/>
            <person name="Numata K."/>
            <person name="Arakawa K."/>
        </authorList>
    </citation>
    <scope>NUCLEOTIDE SEQUENCE</scope>
</reference>
<accession>A0A8X6UYD2</accession>
<evidence type="ECO:0000313" key="2">
    <source>
        <dbReference type="EMBL" id="GFX88607.1"/>
    </source>
</evidence>
<dbReference type="EMBL" id="BMAU01021053">
    <property type="protein sequence ID" value="GFX88607.1"/>
    <property type="molecule type" value="Genomic_DNA"/>
</dbReference>
<evidence type="ECO:0000256" key="1">
    <source>
        <dbReference type="SAM" id="MobiDB-lite"/>
    </source>
</evidence>
<keyword evidence="3" id="KW-1185">Reference proteome</keyword>
<comment type="caution">
    <text evidence="2">The sequence shown here is derived from an EMBL/GenBank/DDBJ whole genome shotgun (WGS) entry which is preliminary data.</text>
</comment>
<sequence length="96" mass="11003">MVRDHKSSDPKFYSPHRCVLDTELRQTQSSSSCRGTSYPTKDQSKTVSSTLDAETKAIKTHLKEKLLLTHSPEQLYHSFAYPPTHRWDRSVAMVPI</sequence>
<proteinExistence type="predicted"/>
<dbReference type="Proteomes" id="UP000887159">
    <property type="component" value="Unassembled WGS sequence"/>
</dbReference>
<dbReference type="AlphaFoldDB" id="A0A8X6UYD2"/>
<gene>
    <name evidence="2" type="ORF">TNCV_2660181</name>
</gene>
<protein>
    <submittedName>
        <fullName evidence="2">Uncharacterized protein</fullName>
    </submittedName>
</protein>
<evidence type="ECO:0000313" key="3">
    <source>
        <dbReference type="Proteomes" id="UP000887159"/>
    </source>
</evidence>
<name>A0A8X6UYD2_TRICX</name>
<feature type="region of interest" description="Disordered" evidence="1">
    <location>
        <begin position="24"/>
        <end position="48"/>
    </location>
</feature>